<evidence type="ECO:0000313" key="1">
    <source>
        <dbReference type="EMBL" id="KAF2429615.1"/>
    </source>
</evidence>
<gene>
    <name evidence="1" type="ORF">EJ08DRAFT_270409</name>
</gene>
<sequence length="340" mass="38848">MSVLLDAPYKYAALLNDPNQIIKYAATAPAQRPKPLKHGVFSKLSNFAGNLFRRPKSPTPFHLLELPAEIRLMIYEEYISSIQPVYEILVEPPPVLLASRNLFRSRRDEEWEMELEDHNLAWSKHSKAQCTQLTNLLLTSHQIYREASPIFYNQPVILHSPRTYFGPVNDFLARAIYGLPSFIDRFPVRELTLVVGGGHLYRDTLVAIFAGCLPWLKKLNFVVAGMEGNETSWDKMCAYQIIENVAWVLSAAPRNVEIGFNDEIVGRGPGYQVGKAYKIWGNREERQIRKELTEGLGHSLLNEKYSAHVLSKGLIEKMLRSLIEQRENGVEVGFEVDVHW</sequence>
<name>A0A9P4NQ58_9PEZI</name>
<dbReference type="Proteomes" id="UP000800235">
    <property type="component" value="Unassembled WGS sequence"/>
</dbReference>
<protein>
    <recommendedName>
        <fullName evidence="3">F-box domain-containing protein</fullName>
    </recommendedName>
</protein>
<dbReference type="PANTHER" id="PTHR42085">
    <property type="entry name" value="F-BOX DOMAIN-CONTAINING PROTEIN"/>
    <property type="match status" value="1"/>
</dbReference>
<keyword evidence="2" id="KW-1185">Reference proteome</keyword>
<evidence type="ECO:0000313" key="2">
    <source>
        <dbReference type="Proteomes" id="UP000800235"/>
    </source>
</evidence>
<reference evidence="1" key="1">
    <citation type="journal article" date="2020" name="Stud. Mycol.">
        <title>101 Dothideomycetes genomes: a test case for predicting lifestyles and emergence of pathogens.</title>
        <authorList>
            <person name="Haridas S."/>
            <person name="Albert R."/>
            <person name="Binder M."/>
            <person name="Bloem J."/>
            <person name="Labutti K."/>
            <person name="Salamov A."/>
            <person name="Andreopoulos B."/>
            <person name="Baker S."/>
            <person name="Barry K."/>
            <person name="Bills G."/>
            <person name="Bluhm B."/>
            <person name="Cannon C."/>
            <person name="Castanera R."/>
            <person name="Culley D."/>
            <person name="Daum C."/>
            <person name="Ezra D."/>
            <person name="Gonzalez J."/>
            <person name="Henrissat B."/>
            <person name="Kuo A."/>
            <person name="Liang C."/>
            <person name="Lipzen A."/>
            <person name="Lutzoni F."/>
            <person name="Magnuson J."/>
            <person name="Mondo S."/>
            <person name="Nolan M."/>
            <person name="Ohm R."/>
            <person name="Pangilinan J."/>
            <person name="Park H.-J."/>
            <person name="Ramirez L."/>
            <person name="Alfaro M."/>
            <person name="Sun H."/>
            <person name="Tritt A."/>
            <person name="Yoshinaga Y."/>
            <person name="Zwiers L.-H."/>
            <person name="Turgeon B."/>
            <person name="Goodwin S."/>
            <person name="Spatafora J."/>
            <person name="Crous P."/>
            <person name="Grigoriev I."/>
        </authorList>
    </citation>
    <scope>NUCLEOTIDE SEQUENCE</scope>
    <source>
        <strain evidence="1">CBS 130266</strain>
    </source>
</reference>
<dbReference type="PANTHER" id="PTHR42085:SF8">
    <property type="entry name" value="F-BOX DOMAIN-CONTAINING PROTEIN"/>
    <property type="match status" value="1"/>
</dbReference>
<comment type="caution">
    <text evidence="1">The sequence shown here is derived from an EMBL/GenBank/DDBJ whole genome shotgun (WGS) entry which is preliminary data.</text>
</comment>
<evidence type="ECO:0008006" key="3">
    <source>
        <dbReference type="Google" id="ProtNLM"/>
    </source>
</evidence>
<dbReference type="InterPro" id="IPR038883">
    <property type="entry name" value="AN11006-like"/>
</dbReference>
<accession>A0A9P4NQ58</accession>
<dbReference type="OrthoDB" id="5397846at2759"/>
<dbReference type="AlphaFoldDB" id="A0A9P4NQ58"/>
<dbReference type="EMBL" id="MU007045">
    <property type="protein sequence ID" value="KAF2429615.1"/>
    <property type="molecule type" value="Genomic_DNA"/>
</dbReference>
<organism evidence="1 2">
    <name type="scientific">Tothia fuscella</name>
    <dbReference type="NCBI Taxonomy" id="1048955"/>
    <lineage>
        <taxon>Eukaryota</taxon>
        <taxon>Fungi</taxon>
        <taxon>Dikarya</taxon>
        <taxon>Ascomycota</taxon>
        <taxon>Pezizomycotina</taxon>
        <taxon>Dothideomycetes</taxon>
        <taxon>Pleosporomycetidae</taxon>
        <taxon>Venturiales</taxon>
        <taxon>Cylindrosympodiaceae</taxon>
        <taxon>Tothia</taxon>
    </lineage>
</organism>
<proteinExistence type="predicted"/>